<dbReference type="GO" id="GO:0015074">
    <property type="term" value="P:DNA integration"/>
    <property type="evidence" value="ECO:0007669"/>
    <property type="project" value="UniProtKB-KW"/>
</dbReference>
<evidence type="ECO:0000256" key="1">
    <source>
        <dbReference type="ARBA" id="ARBA00022908"/>
    </source>
</evidence>
<dbReference type="CDD" id="cd01189">
    <property type="entry name" value="INT_ICEBs1_C_like"/>
    <property type="match status" value="1"/>
</dbReference>
<evidence type="ECO:0000259" key="5">
    <source>
        <dbReference type="PROSITE" id="PS51898"/>
    </source>
</evidence>
<dbReference type="AlphaFoldDB" id="A0AA42WC27"/>
<reference evidence="7" key="1">
    <citation type="submission" date="2022-09" db="EMBL/GenBank/DDBJ databases">
        <title>Intensive care unit water sources are persistently colonized with multi-drug resistant bacteria and are the site of extensive horizontal gene transfer of antibiotic resistance genes.</title>
        <authorList>
            <person name="Diorio-Toth L."/>
        </authorList>
    </citation>
    <scope>NUCLEOTIDE SEQUENCE</scope>
    <source>
        <strain evidence="7">GD03676</strain>
    </source>
</reference>
<dbReference type="InterPro" id="IPR010998">
    <property type="entry name" value="Integrase_recombinase_N"/>
</dbReference>
<keyword evidence="2 4" id="KW-0238">DNA-binding</keyword>
<keyword evidence="1" id="KW-0229">DNA integration</keyword>
<dbReference type="SUPFAM" id="SSF56349">
    <property type="entry name" value="DNA breaking-rejoining enzymes"/>
    <property type="match status" value="1"/>
</dbReference>
<evidence type="ECO:0000256" key="4">
    <source>
        <dbReference type="PROSITE-ProRule" id="PRU01248"/>
    </source>
</evidence>
<keyword evidence="3" id="KW-0233">DNA recombination</keyword>
<dbReference type="Gene3D" id="1.10.150.130">
    <property type="match status" value="1"/>
</dbReference>
<dbReference type="RefSeq" id="WP_280026924.1">
    <property type="nucleotide sequence ID" value="NZ_JAOCKG010000004.1"/>
</dbReference>
<evidence type="ECO:0000313" key="8">
    <source>
        <dbReference type="Proteomes" id="UP001161276"/>
    </source>
</evidence>
<feature type="domain" description="Core-binding (CB)" evidence="6">
    <location>
        <begin position="78"/>
        <end position="163"/>
    </location>
</feature>
<dbReference type="PANTHER" id="PTHR30349:SF36">
    <property type="entry name" value="PROPHAGE INTEGRASE INTR-RELATED"/>
    <property type="match status" value="1"/>
</dbReference>
<evidence type="ECO:0000256" key="3">
    <source>
        <dbReference type="ARBA" id="ARBA00023172"/>
    </source>
</evidence>
<dbReference type="PROSITE" id="PS51900">
    <property type="entry name" value="CB"/>
    <property type="match status" value="1"/>
</dbReference>
<sequence>MGRKGTGVEIRERSIRLSFTFNGKLERHTLTLDEQPLLPTPANVKYAHRLAIEIKEKIRHRTFSMAEYFPNAVVEEIGTIGGQLDTWLAAQRIESSTRDGYSSAIKFWKHSICDRHGTRLGMVPLRSAKLSHFLTVVAGRPDLSGKTINNYVSVVREALDLAVQDRILTENPAHGIPRAKYQREPPDPFSRGEMESILESVAQRFPGQVHNLIEFWFWSGLRTSEVFGLQWPNVDLASGSVLVAEALVRGERKDRTKTAVARQVILNSRALGAIQAQREHTQMAGAAVFNDPRYSAQWEDERAFRRSFWTPTLKLLGIRYRRPYNMRHTYATVMLMAGMTPAFCAKQLGHSVEMFLKTYSKWLDGDQNDLEMSRLETAISPQNLPEKAKQTPKRL</sequence>
<dbReference type="GO" id="GO:0003677">
    <property type="term" value="F:DNA binding"/>
    <property type="evidence" value="ECO:0007669"/>
    <property type="project" value="UniProtKB-UniRule"/>
</dbReference>
<name>A0AA42WC27_9BURK</name>
<protein>
    <submittedName>
        <fullName evidence="7">Site-specific integrase</fullName>
    </submittedName>
</protein>
<dbReference type="Gene3D" id="1.10.443.10">
    <property type="entry name" value="Intergrase catalytic core"/>
    <property type="match status" value="1"/>
</dbReference>
<dbReference type="Pfam" id="PF12167">
    <property type="entry name" value="Arm-DNA-bind_2"/>
    <property type="match status" value="1"/>
</dbReference>
<evidence type="ECO:0000313" key="7">
    <source>
        <dbReference type="EMBL" id="MDH2051207.1"/>
    </source>
</evidence>
<proteinExistence type="predicted"/>
<dbReference type="InterPro" id="IPR022000">
    <property type="entry name" value="Min27-like_integrase_DNA_bind"/>
</dbReference>
<dbReference type="InterPro" id="IPR050090">
    <property type="entry name" value="Tyrosine_recombinase_XerCD"/>
</dbReference>
<dbReference type="GO" id="GO:0006310">
    <property type="term" value="P:DNA recombination"/>
    <property type="evidence" value="ECO:0007669"/>
    <property type="project" value="UniProtKB-KW"/>
</dbReference>
<dbReference type="InterPro" id="IPR002104">
    <property type="entry name" value="Integrase_catalytic"/>
</dbReference>
<organism evidence="7 8">
    <name type="scientific">Achromobacter marplatensis</name>
    <dbReference type="NCBI Taxonomy" id="470868"/>
    <lineage>
        <taxon>Bacteria</taxon>
        <taxon>Pseudomonadati</taxon>
        <taxon>Pseudomonadota</taxon>
        <taxon>Betaproteobacteria</taxon>
        <taxon>Burkholderiales</taxon>
        <taxon>Alcaligenaceae</taxon>
        <taxon>Achromobacter</taxon>
    </lineage>
</organism>
<dbReference type="InterPro" id="IPR044068">
    <property type="entry name" value="CB"/>
</dbReference>
<dbReference type="EMBL" id="JAOCKG010000004">
    <property type="protein sequence ID" value="MDH2051207.1"/>
    <property type="molecule type" value="Genomic_DNA"/>
</dbReference>
<dbReference type="InterPro" id="IPR013762">
    <property type="entry name" value="Integrase-like_cat_sf"/>
</dbReference>
<dbReference type="Proteomes" id="UP001161276">
    <property type="component" value="Unassembled WGS sequence"/>
</dbReference>
<dbReference type="InterPro" id="IPR011010">
    <property type="entry name" value="DNA_brk_join_enz"/>
</dbReference>
<dbReference type="Pfam" id="PF00589">
    <property type="entry name" value="Phage_integrase"/>
    <property type="match status" value="1"/>
</dbReference>
<dbReference type="PANTHER" id="PTHR30349">
    <property type="entry name" value="PHAGE INTEGRASE-RELATED"/>
    <property type="match status" value="1"/>
</dbReference>
<gene>
    <name evidence="7" type="ORF">N5K24_12415</name>
</gene>
<dbReference type="PROSITE" id="PS51898">
    <property type="entry name" value="TYR_RECOMBINASE"/>
    <property type="match status" value="1"/>
</dbReference>
<evidence type="ECO:0000259" key="6">
    <source>
        <dbReference type="PROSITE" id="PS51900"/>
    </source>
</evidence>
<comment type="caution">
    <text evidence="7">The sequence shown here is derived from an EMBL/GenBank/DDBJ whole genome shotgun (WGS) entry which is preliminary data.</text>
</comment>
<feature type="domain" description="Tyr recombinase" evidence="5">
    <location>
        <begin position="184"/>
        <end position="373"/>
    </location>
</feature>
<accession>A0AA42WC27</accession>
<evidence type="ECO:0000256" key="2">
    <source>
        <dbReference type="ARBA" id="ARBA00023125"/>
    </source>
</evidence>